<evidence type="ECO:0000256" key="1">
    <source>
        <dbReference type="ARBA" id="ARBA00006484"/>
    </source>
</evidence>
<dbReference type="GeneTree" id="ENSGT00940000156929"/>
<proteinExistence type="evidence at transcript level"/>
<keyword evidence="2" id="KW-0560">Oxidoreductase</keyword>
<dbReference type="SUPFAM" id="SSF51735">
    <property type="entry name" value="NAD(P)-binding Rossmann-fold domains"/>
    <property type="match status" value="1"/>
</dbReference>
<reference evidence="5" key="4">
    <citation type="submission" date="2025-05" db="UniProtKB">
        <authorList>
            <consortium name="Ensembl"/>
        </authorList>
    </citation>
    <scope>IDENTIFICATION</scope>
</reference>
<dbReference type="GO" id="GO:0016491">
    <property type="term" value="F:oxidoreductase activity"/>
    <property type="evidence" value="ECO:0007669"/>
    <property type="project" value="UniProtKB-KW"/>
</dbReference>
<dbReference type="PANTHER" id="PTHR43313">
    <property type="entry name" value="SHORT-CHAIN DEHYDROGENASE/REDUCTASE FAMILY 9C"/>
    <property type="match status" value="1"/>
</dbReference>
<dbReference type="InterPro" id="IPR036291">
    <property type="entry name" value="NAD(P)-bd_dom_sf"/>
</dbReference>
<keyword evidence="3" id="KW-1133">Transmembrane helix</keyword>
<reference evidence="4 6" key="3">
    <citation type="journal article" date="2014" name="Nature">
        <title>Elephant shark genome provides unique insights into gnathostome evolution.</title>
        <authorList>
            <consortium name="International Elephant Shark Genome Sequencing Consortium"/>
            <person name="Venkatesh B."/>
            <person name="Lee A.P."/>
            <person name="Ravi V."/>
            <person name="Maurya A.K."/>
            <person name="Lian M.M."/>
            <person name="Swann J.B."/>
            <person name="Ohta Y."/>
            <person name="Flajnik M.F."/>
            <person name="Sutoh Y."/>
            <person name="Kasahara M."/>
            <person name="Hoon S."/>
            <person name="Gangu V."/>
            <person name="Roy S.W."/>
            <person name="Irimia M."/>
            <person name="Korzh V."/>
            <person name="Kondrychyn I."/>
            <person name="Lim Z.W."/>
            <person name="Tay B.H."/>
            <person name="Tohari S."/>
            <person name="Kong K.W."/>
            <person name="Ho S."/>
            <person name="Lorente-Galdos B."/>
            <person name="Quilez J."/>
            <person name="Marques-Bonet T."/>
            <person name="Raney B.J."/>
            <person name="Ingham P.W."/>
            <person name="Tay A."/>
            <person name="Hillier L.W."/>
            <person name="Minx P."/>
            <person name="Boehm T."/>
            <person name="Wilson R.K."/>
            <person name="Brenner S."/>
            <person name="Warren W.C."/>
        </authorList>
    </citation>
    <scope>NUCLEOTIDE SEQUENCE</scope>
    <source>
        <tissue evidence="4">Liver</tissue>
    </source>
</reference>
<dbReference type="RefSeq" id="XP_007895635.1">
    <property type="nucleotide sequence ID" value="XM_007897444.2"/>
</dbReference>
<protein>
    <submittedName>
        <fullName evidence="5">3-hydroxybutyrate dehydrogenase, type 1</fullName>
    </submittedName>
    <submittedName>
        <fullName evidence="4">D-beta-hydroxybutyrate dehydrogenase, mitochondrial</fullName>
    </submittedName>
</protein>
<dbReference type="AlphaFoldDB" id="V9KH40"/>
<organism evidence="4">
    <name type="scientific">Callorhinchus milii</name>
    <name type="common">Ghost shark</name>
    <dbReference type="NCBI Taxonomy" id="7868"/>
    <lineage>
        <taxon>Eukaryota</taxon>
        <taxon>Metazoa</taxon>
        <taxon>Chordata</taxon>
        <taxon>Craniata</taxon>
        <taxon>Vertebrata</taxon>
        <taxon>Chondrichthyes</taxon>
        <taxon>Holocephali</taxon>
        <taxon>Chimaeriformes</taxon>
        <taxon>Callorhinchidae</taxon>
        <taxon>Callorhinchus</taxon>
    </lineage>
</organism>
<dbReference type="Ensembl" id="ENSCMIT00000019570.1">
    <property type="protein sequence ID" value="ENSCMIP00000019207.1"/>
    <property type="gene ID" value="ENSCMIG00000008983.1"/>
</dbReference>
<keyword evidence="3" id="KW-0812">Transmembrane</keyword>
<dbReference type="Gene3D" id="3.40.50.720">
    <property type="entry name" value="NAD(P)-binding Rossmann-like Domain"/>
    <property type="match status" value="1"/>
</dbReference>
<dbReference type="PANTHER" id="PTHR43313:SF36">
    <property type="entry name" value="D-BETA-HYDROXYBUTYRATE DEHYDROGENASE, MITOCHONDRIAL"/>
    <property type="match status" value="1"/>
</dbReference>
<dbReference type="PRINTS" id="PR00081">
    <property type="entry name" value="GDHRDH"/>
</dbReference>
<dbReference type="STRING" id="7868.ENSCMIP00000019207"/>
<keyword evidence="3" id="KW-0472">Membrane</keyword>
<accession>V9KH40</accession>
<dbReference type="Pfam" id="PF00106">
    <property type="entry name" value="adh_short"/>
    <property type="match status" value="1"/>
</dbReference>
<name>V9KH40_CALMI</name>
<dbReference type="OMA" id="CAHWVAL"/>
<evidence type="ECO:0000256" key="3">
    <source>
        <dbReference type="SAM" id="Phobius"/>
    </source>
</evidence>
<dbReference type="EMBL" id="JW864759">
    <property type="protein sequence ID" value="AFO97276.1"/>
    <property type="molecule type" value="mRNA"/>
</dbReference>
<dbReference type="Proteomes" id="UP000314986">
    <property type="component" value="Unassembled WGS sequence"/>
</dbReference>
<evidence type="ECO:0000256" key="2">
    <source>
        <dbReference type="ARBA" id="ARBA00023002"/>
    </source>
</evidence>
<gene>
    <name evidence="5" type="primary">bdh1</name>
</gene>
<keyword evidence="6" id="KW-1185">Reference proteome</keyword>
<sequence length="358" mass="40170">MSRVSHPQMVLLVLFSMGLTLSLGFWLPELLSWAVKLLGFTDETVTHSIVLMYLLFVLCVAMPSLPRGSVKVEHKAVFITGCDTGFGFALAKHLHAQGFIVFAGCLLKDKNGEGAQVLENMKCDRMNVLQLNVCSDEDVAQAVESVKSHLKENEKGLWGVVNIAGDSSFGEVEFTGMERYKELADVNLWGTIRVTKAFLPLIRKATGRVVNISSMFGCMGQAGQSSYCISKYGVEAFSDCLRYELQHWGVKVSIIEPGNYSFLTREHIGSTADTIWKESSDSVREDYGKSHFDRRTMAMKSQCSNGSKDISPVINAMADALTSKYPYRRYRPMDTYWWIRLQILTHLPDAIADMMYKY</sequence>
<dbReference type="GeneID" id="103181163"/>
<reference evidence="6" key="2">
    <citation type="journal article" date="2007" name="PLoS Biol.">
        <title>Survey sequencing and comparative analysis of the elephant shark (Callorhinchus milii) genome.</title>
        <authorList>
            <person name="Venkatesh B."/>
            <person name="Kirkness E.F."/>
            <person name="Loh Y.H."/>
            <person name="Halpern A.L."/>
            <person name="Lee A.P."/>
            <person name="Johnson J."/>
            <person name="Dandona N."/>
            <person name="Viswanathan L.D."/>
            <person name="Tay A."/>
            <person name="Venter J.C."/>
            <person name="Strausberg R.L."/>
            <person name="Brenner S."/>
        </authorList>
    </citation>
    <scope>NUCLEOTIDE SEQUENCE [LARGE SCALE GENOMIC DNA]</scope>
</reference>
<evidence type="ECO:0000313" key="5">
    <source>
        <dbReference type="Ensembl" id="ENSCMIP00000019207.1"/>
    </source>
</evidence>
<feature type="transmembrane region" description="Helical" evidence="3">
    <location>
        <begin position="9"/>
        <end position="27"/>
    </location>
</feature>
<dbReference type="InterPro" id="IPR002347">
    <property type="entry name" value="SDR_fam"/>
</dbReference>
<dbReference type="KEGG" id="cmk:103181163"/>
<comment type="similarity">
    <text evidence="1">Belongs to the short-chain dehydrogenases/reductases (SDR) family.</text>
</comment>
<evidence type="ECO:0000313" key="4">
    <source>
        <dbReference type="EMBL" id="AFO97276.1"/>
    </source>
</evidence>
<dbReference type="InterPro" id="IPR020904">
    <property type="entry name" value="Sc_DH/Rdtase_CS"/>
</dbReference>
<dbReference type="FunFam" id="3.40.50.720:FF:000074">
    <property type="entry name" value="Retinol dehydrogenase type 1"/>
    <property type="match status" value="1"/>
</dbReference>
<reference evidence="6" key="1">
    <citation type="journal article" date="2006" name="Science">
        <title>Ancient noncoding elements conserved in the human genome.</title>
        <authorList>
            <person name="Venkatesh B."/>
            <person name="Kirkness E.F."/>
            <person name="Loh Y.H."/>
            <person name="Halpern A.L."/>
            <person name="Lee A.P."/>
            <person name="Johnson J."/>
            <person name="Dandona N."/>
            <person name="Viswanathan L.D."/>
            <person name="Tay A."/>
            <person name="Venter J.C."/>
            <person name="Strausberg R.L."/>
            <person name="Brenner S."/>
        </authorList>
    </citation>
    <scope>NUCLEOTIDE SEQUENCE [LARGE SCALE GENOMIC DNA]</scope>
</reference>
<feature type="transmembrane region" description="Helical" evidence="3">
    <location>
        <begin position="47"/>
        <end position="65"/>
    </location>
</feature>
<evidence type="ECO:0000313" key="6">
    <source>
        <dbReference type="Proteomes" id="UP000314986"/>
    </source>
</evidence>
<dbReference type="GO" id="GO:0008202">
    <property type="term" value="P:steroid metabolic process"/>
    <property type="evidence" value="ECO:0007669"/>
    <property type="project" value="TreeGrafter"/>
</dbReference>
<dbReference type="PROSITE" id="PS00061">
    <property type="entry name" value="ADH_SHORT"/>
    <property type="match status" value="1"/>
</dbReference>
<dbReference type="OrthoDB" id="2102561at2759"/>